<keyword evidence="3" id="KW-0663">Pyridoxal phosphate</keyword>
<dbReference type="Pfam" id="PF00155">
    <property type="entry name" value="Aminotran_1_2"/>
    <property type="match status" value="1"/>
</dbReference>
<dbReference type="InterPro" id="IPR015421">
    <property type="entry name" value="PyrdxlP-dep_Trfase_major"/>
</dbReference>
<evidence type="ECO:0000313" key="8">
    <source>
        <dbReference type="Proteomes" id="UP000284676"/>
    </source>
</evidence>
<dbReference type="CDD" id="cd00609">
    <property type="entry name" value="AAT_like"/>
    <property type="match status" value="1"/>
</dbReference>
<sequence length="391" mass="45359">MKYNFDEIINRANTNSKKWNPDIYKATYNGHNDLLPLWVADMDFRVAQPILDSMSKIIEHGVLGYTGVDEEYYQAIINWNKKRKNSHIEKEWVVFTNGVVPAISFMVQTFTQKGDNILIQTPVYHPFRMTTENNERNIVTNPLINNEGVYTIDFEDFERKIVDNNVKIFILCNPHNPVGRVWTKEELIKMGDICLKHNVLIISDEIHSDLIFKEHKHCSFLTLDKKYFSKLIVCTAPSKTFNLAGVQTSLIIIPDENLRKAYQKTLGNVRIETPNSFGIAAIKSGYTEGEEWLDQVIEYLDNNRAFIEEFLKKNLPEAKYVKPEGTYLAWIYLGDVLKDREIEKFFEEEAKVAIDYGHRFGEEGRGYIRLNFACPKSILEEALNRIVNSPK</sequence>
<evidence type="ECO:0000256" key="5">
    <source>
        <dbReference type="ARBA" id="ARBA00037974"/>
    </source>
</evidence>
<keyword evidence="4" id="KW-0456">Lyase</keyword>
<evidence type="ECO:0000256" key="3">
    <source>
        <dbReference type="ARBA" id="ARBA00022898"/>
    </source>
</evidence>
<dbReference type="AlphaFoldDB" id="A0A414PRW3"/>
<dbReference type="RefSeq" id="WP_118234521.1">
    <property type="nucleotide sequence ID" value="NZ_QRHL01000016.1"/>
</dbReference>
<dbReference type="InterPro" id="IPR015424">
    <property type="entry name" value="PyrdxlP-dep_Trfase"/>
</dbReference>
<keyword evidence="7" id="KW-0808">Transferase</keyword>
<dbReference type="InterPro" id="IPR027619">
    <property type="entry name" value="C-S_lyase_PatB-like"/>
</dbReference>
<evidence type="ECO:0000259" key="6">
    <source>
        <dbReference type="Pfam" id="PF00155"/>
    </source>
</evidence>
<evidence type="ECO:0000256" key="2">
    <source>
        <dbReference type="ARBA" id="ARBA00012224"/>
    </source>
</evidence>
<dbReference type="InterPro" id="IPR015422">
    <property type="entry name" value="PyrdxlP-dep_Trfase_small"/>
</dbReference>
<comment type="cofactor">
    <cofactor evidence="1">
        <name>pyridoxal 5'-phosphate</name>
        <dbReference type="ChEBI" id="CHEBI:597326"/>
    </cofactor>
</comment>
<dbReference type="Gene3D" id="3.90.1150.10">
    <property type="entry name" value="Aspartate Aminotransferase, domain 1"/>
    <property type="match status" value="1"/>
</dbReference>
<name>A0A414PRW3_FUSMR</name>
<dbReference type="GO" id="GO:0008483">
    <property type="term" value="F:transaminase activity"/>
    <property type="evidence" value="ECO:0007669"/>
    <property type="project" value="UniProtKB-KW"/>
</dbReference>
<dbReference type="NCBIfam" id="TIGR04350">
    <property type="entry name" value="C_S_lyase_PatB"/>
    <property type="match status" value="1"/>
</dbReference>
<dbReference type="Gene3D" id="3.40.640.10">
    <property type="entry name" value="Type I PLP-dependent aspartate aminotransferase-like (Major domain)"/>
    <property type="match status" value="1"/>
</dbReference>
<dbReference type="PANTHER" id="PTHR43525:SF1">
    <property type="entry name" value="PROTEIN MALY"/>
    <property type="match status" value="1"/>
</dbReference>
<evidence type="ECO:0000256" key="4">
    <source>
        <dbReference type="ARBA" id="ARBA00023239"/>
    </source>
</evidence>
<accession>A0A414PRW3</accession>
<dbReference type="GO" id="GO:0047804">
    <property type="term" value="F:cysteine-S-conjugate beta-lyase activity"/>
    <property type="evidence" value="ECO:0007669"/>
    <property type="project" value="UniProtKB-EC"/>
</dbReference>
<gene>
    <name evidence="7" type="ORF">DW663_08860</name>
</gene>
<protein>
    <recommendedName>
        <fullName evidence="2">cysteine-S-conjugate beta-lyase</fullName>
        <ecNumber evidence="2">4.4.1.13</ecNumber>
    </recommendedName>
</protein>
<keyword evidence="7" id="KW-0032">Aminotransferase</keyword>
<organism evidence="7 8">
    <name type="scientific">Fusobacterium mortiferum</name>
    <dbReference type="NCBI Taxonomy" id="850"/>
    <lineage>
        <taxon>Bacteria</taxon>
        <taxon>Fusobacteriati</taxon>
        <taxon>Fusobacteriota</taxon>
        <taxon>Fusobacteriia</taxon>
        <taxon>Fusobacteriales</taxon>
        <taxon>Fusobacteriaceae</taxon>
        <taxon>Fusobacterium</taxon>
    </lineage>
</organism>
<proteinExistence type="inferred from homology"/>
<dbReference type="EC" id="4.4.1.13" evidence="2"/>
<dbReference type="SUPFAM" id="SSF53383">
    <property type="entry name" value="PLP-dependent transferases"/>
    <property type="match status" value="1"/>
</dbReference>
<dbReference type="PANTHER" id="PTHR43525">
    <property type="entry name" value="PROTEIN MALY"/>
    <property type="match status" value="1"/>
</dbReference>
<comment type="caution">
    <text evidence="7">The sequence shown here is derived from an EMBL/GenBank/DDBJ whole genome shotgun (WGS) entry which is preliminary data.</text>
</comment>
<comment type="similarity">
    <text evidence="5">Belongs to the class-II pyridoxal-phosphate-dependent aminotransferase family. MalY/PatB cystathionine beta-lyase subfamily.</text>
</comment>
<dbReference type="GO" id="GO:0030170">
    <property type="term" value="F:pyridoxal phosphate binding"/>
    <property type="evidence" value="ECO:0007669"/>
    <property type="project" value="InterPro"/>
</dbReference>
<evidence type="ECO:0000313" key="7">
    <source>
        <dbReference type="EMBL" id="RHF71297.1"/>
    </source>
</evidence>
<feature type="domain" description="Aminotransferase class I/classII large" evidence="6">
    <location>
        <begin position="61"/>
        <end position="386"/>
    </location>
</feature>
<evidence type="ECO:0000256" key="1">
    <source>
        <dbReference type="ARBA" id="ARBA00001933"/>
    </source>
</evidence>
<dbReference type="Proteomes" id="UP000284676">
    <property type="component" value="Unassembled WGS sequence"/>
</dbReference>
<reference evidence="7 8" key="1">
    <citation type="submission" date="2018-08" db="EMBL/GenBank/DDBJ databases">
        <title>A genome reference for cultivated species of the human gut microbiota.</title>
        <authorList>
            <person name="Zou Y."/>
            <person name="Xue W."/>
            <person name="Luo G."/>
        </authorList>
    </citation>
    <scope>NUCLEOTIDE SEQUENCE [LARGE SCALE GENOMIC DNA]</scope>
    <source>
        <strain evidence="7 8">AM25-1</strain>
    </source>
</reference>
<dbReference type="InterPro" id="IPR051798">
    <property type="entry name" value="Class-II_PLP-Dep_Aminotrans"/>
</dbReference>
<dbReference type="InterPro" id="IPR004839">
    <property type="entry name" value="Aminotransferase_I/II_large"/>
</dbReference>
<dbReference type="EMBL" id="QRHL01000016">
    <property type="protein sequence ID" value="RHF71297.1"/>
    <property type="molecule type" value="Genomic_DNA"/>
</dbReference>